<organism evidence="4 5">
    <name type="scientific">Bemisia tabaci</name>
    <name type="common">Sweetpotato whitefly</name>
    <name type="synonym">Aleurodes tabaci</name>
    <dbReference type="NCBI Taxonomy" id="7038"/>
    <lineage>
        <taxon>Eukaryota</taxon>
        <taxon>Metazoa</taxon>
        <taxon>Ecdysozoa</taxon>
        <taxon>Arthropoda</taxon>
        <taxon>Hexapoda</taxon>
        <taxon>Insecta</taxon>
        <taxon>Pterygota</taxon>
        <taxon>Neoptera</taxon>
        <taxon>Paraneoptera</taxon>
        <taxon>Hemiptera</taxon>
        <taxon>Sternorrhyncha</taxon>
        <taxon>Aleyrodoidea</taxon>
        <taxon>Aleyrodidae</taxon>
        <taxon>Aleyrodinae</taxon>
        <taxon>Bemisia</taxon>
    </lineage>
</organism>
<feature type="transmembrane region" description="Helical" evidence="1">
    <location>
        <begin position="632"/>
        <end position="649"/>
    </location>
</feature>
<feature type="transmembrane region" description="Helical" evidence="1">
    <location>
        <begin position="471"/>
        <end position="491"/>
    </location>
</feature>
<keyword evidence="1" id="KW-0472">Membrane</keyword>
<dbReference type="InterPro" id="IPR006621">
    <property type="entry name" value="Nose-resist-to-fluoxetine_N"/>
</dbReference>
<evidence type="ECO:0000313" key="4">
    <source>
        <dbReference type="EMBL" id="CAH0768423.1"/>
    </source>
</evidence>
<dbReference type="SMART" id="SM00703">
    <property type="entry name" value="NRF"/>
    <property type="match status" value="1"/>
</dbReference>
<keyword evidence="2" id="KW-0732">Signal</keyword>
<dbReference type="EMBL" id="OU963864">
    <property type="protein sequence ID" value="CAH0768423.1"/>
    <property type="molecule type" value="Genomic_DNA"/>
</dbReference>
<evidence type="ECO:0000256" key="2">
    <source>
        <dbReference type="SAM" id="SignalP"/>
    </source>
</evidence>
<keyword evidence="1" id="KW-1133">Transmembrane helix</keyword>
<name>A0A9P0CET6_BEMTA</name>
<keyword evidence="5" id="KW-1185">Reference proteome</keyword>
<feature type="transmembrane region" description="Helical" evidence="1">
    <location>
        <begin position="383"/>
        <end position="402"/>
    </location>
</feature>
<dbReference type="InterPro" id="IPR002656">
    <property type="entry name" value="Acyl_transf_3_dom"/>
</dbReference>
<reference evidence="4" key="1">
    <citation type="submission" date="2021-12" db="EMBL/GenBank/DDBJ databases">
        <authorList>
            <person name="King R."/>
        </authorList>
    </citation>
    <scope>NUCLEOTIDE SEQUENCE</scope>
</reference>
<dbReference type="GO" id="GO:0016747">
    <property type="term" value="F:acyltransferase activity, transferring groups other than amino-acyl groups"/>
    <property type="evidence" value="ECO:0007669"/>
    <property type="project" value="InterPro"/>
</dbReference>
<keyword evidence="1" id="KW-0812">Transmembrane</keyword>
<gene>
    <name evidence="4" type="ORF">BEMITA_LOCUS5567</name>
</gene>
<dbReference type="AlphaFoldDB" id="A0A9P0CET6"/>
<evidence type="ECO:0000313" key="5">
    <source>
        <dbReference type="Proteomes" id="UP001152759"/>
    </source>
</evidence>
<dbReference type="PANTHER" id="PTHR11161">
    <property type="entry name" value="O-ACYLTRANSFERASE"/>
    <property type="match status" value="1"/>
</dbReference>
<feature type="transmembrane region" description="Helical" evidence="1">
    <location>
        <begin position="553"/>
        <end position="575"/>
    </location>
</feature>
<feature type="chain" id="PRO_5040385839" description="Nose resistant-to-fluoxetine protein N-terminal domain-containing protein" evidence="2">
    <location>
        <begin position="22"/>
        <end position="720"/>
    </location>
</feature>
<proteinExistence type="predicted"/>
<dbReference type="Pfam" id="PF01757">
    <property type="entry name" value="Acyl_transf_3"/>
    <property type="match status" value="1"/>
</dbReference>
<feature type="transmembrane region" description="Helical" evidence="1">
    <location>
        <begin position="525"/>
        <end position="541"/>
    </location>
</feature>
<accession>A0A9P0CET6</accession>
<sequence length="720" mass="82109">MEFRTVCVWMTILSLATVVRSLTDLTTTIPGSAVTHPAWISRIISQHILDYNVTSEVNPQCTRHFTTFRQHLSNFTTWAVQMFDSSDLVPTGLLVGDNYKLGNFDECLNVKVPKKFGISSQYCLATFKFNRIGYERSSKRISEWERPAWDRLQASKYDRTKVPKDFFNLAFCLPSSCAPEDLQSSLQTLLEGPMRAGSFNLTVTVDHLQCTSNEERDSEPSGTQIVRYFMMVVTFIFLICSGIDILLAATQPEKYDVSNCSFDKATGLEKWILPFSILRNGRLLLKGTDSPDDHKILHGSKLILMILVIVAHRVMEGCVNPAFTNWNYYENRIQEFSLFFVGLPVVDVFFCISGFLTCTSLVKQLDKNTFNIWTYVANKLIRVLPPYMFILACTIFILPTLANGPMWKTVIETEVDYCRKGWWTNLLFINNYYNPQDYCLLQTWYIAADMHFFVVGSVMIYFCWRWSSRKTTIIGLALFISAFIPFVIVVVNQYDGVLKQYYDYLAKPRSHEAFLHVYMKSHARAGPYVVGIAGAFILNHLKKNGHKFTKVAAWAGALSGVVISVSAAAYGYVLYNPNKPYNAIENGLYAGIHHHAVATGFMIIVIVQIISGFGVLDVFFLAHDIFAPGSRLSYWAFLLNIPVILYVVGSYKTPQYMTYEQLIYSGQNWGDIVLIYFISIYCYLIIEAPINHFKPKILNRIRRIQSAAKIKIAYNPTDKK</sequence>
<dbReference type="Proteomes" id="UP001152759">
    <property type="component" value="Chromosome 3"/>
</dbReference>
<dbReference type="Pfam" id="PF20146">
    <property type="entry name" value="NRF"/>
    <property type="match status" value="1"/>
</dbReference>
<evidence type="ECO:0000259" key="3">
    <source>
        <dbReference type="SMART" id="SM00703"/>
    </source>
</evidence>
<protein>
    <recommendedName>
        <fullName evidence="3">Nose resistant-to-fluoxetine protein N-terminal domain-containing protein</fullName>
    </recommendedName>
</protein>
<dbReference type="InterPro" id="IPR052728">
    <property type="entry name" value="O2_lipid_transport_reg"/>
</dbReference>
<feature type="transmembrane region" description="Helical" evidence="1">
    <location>
        <begin position="595"/>
        <end position="620"/>
    </location>
</feature>
<feature type="transmembrane region" description="Helical" evidence="1">
    <location>
        <begin position="336"/>
        <end position="362"/>
    </location>
</feature>
<feature type="domain" description="Nose resistant-to-fluoxetine protein N-terminal" evidence="3">
    <location>
        <begin position="58"/>
        <end position="212"/>
    </location>
</feature>
<evidence type="ECO:0000256" key="1">
    <source>
        <dbReference type="SAM" id="Phobius"/>
    </source>
</evidence>
<feature type="transmembrane region" description="Helical" evidence="1">
    <location>
        <begin position="228"/>
        <end position="249"/>
    </location>
</feature>
<feature type="transmembrane region" description="Helical" evidence="1">
    <location>
        <begin position="669"/>
        <end position="686"/>
    </location>
</feature>
<dbReference type="PANTHER" id="PTHR11161:SF71">
    <property type="entry name" value="NOSE RESISTANT-TO-FLUOXETINE PROTEIN N-TERMINAL DOMAIN-CONTAINING PROTEIN"/>
    <property type="match status" value="1"/>
</dbReference>
<feature type="transmembrane region" description="Helical" evidence="1">
    <location>
        <begin position="444"/>
        <end position="464"/>
    </location>
</feature>
<feature type="signal peptide" evidence="2">
    <location>
        <begin position="1"/>
        <end position="21"/>
    </location>
</feature>